<name>A0ABV6RC39_9MICO</name>
<comment type="caution">
    <text evidence="1">The sequence shown here is derived from an EMBL/GenBank/DDBJ whole genome shotgun (WGS) entry which is preliminary data.</text>
</comment>
<evidence type="ECO:0008006" key="3">
    <source>
        <dbReference type="Google" id="ProtNLM"/>
    </source>
</evidence>
<dbReference type="EMBL" id="JBHLSV010000012">
    <property type="protein sequence ID" value="MFC0674554.1"/>
    <property type="molecule type" value="Genomic_DNA"/>
</dbReference>
<proteinExistence type="predicted"/>
<gene>
    <name evidence="1" type="ORF">ACFFF6_11365</name>
</gene>
<dbReference type="RefSeq" id="WP_376980753.1">
    <property type="nucleotide sequence ID" value="NZ_JBHLSV010000012.1"/>
</dbReference>
<reference evidence="1 2" key="1">
    <citation type="submission" date="2024-09" db="EMBL/GenBank/DDBJ databases">
        <authorList>
            <person name="Sun Q."/>
            <person name="Mori K."/>
        </authorList>
    </citation>
    <scope>NUCLEOTIDE SEQUENCE [LARGE SCALE GENOMIC DNA]</scope>
    <source>
        <strain evidence="1 2">CICC 10874</strain>
    </source>
</reference>
<accession>A0ABV6RC39</accession>
<sequence length="95" mass="11007">MAQSTKDHIDQERAAQMRRLLEEKDETAFRQHFGEQAFGSDEHEEARGKCLNCGLPLPERVRRMPETLRQHLLDIKAGGPKHLAHECYQHDDFGL</sequence>
<organism evidence="1 2">
    <name type="scientific">Brachybacterium hainanense</name>
    <dbReference type="NCBI Taxonomy" id="1541174"/>
    <lineage>
        <taxon>Bacteria</taxon>
        <taxon>Bacillati</taxon>
        <taxon>Actinomycetota</taxon>
        <taxon>Actinomycetes</taxon>
        <taxon>Micrococcales</taxon>
        <taxon>Dermabacteraceae</taxon>
        <taxon>Brachybacterium</taxon>
    </lineage>
</organism>
<evidence type="ECO:0000313" key="2">
    <source>
        <dbReference type="Proteomes" id="UP001589793"/>
    </source>
</evidence>
<keyword evidence="2" id="KW-1185">Reference proteome</keyword>
<dbReference type="Proteomes" id="UP001589793">
    <property type="component" value="Unassembled WGS sequence"/>
</dbReference>
<evidence type="ECO:0000313" key="1">
    <source>
        <dbReference type="EMBL" id="MFC0674554.1"/>
    </source>
</evidence>
<protein>
    <recommendedName>
        <fullName evidence="3">HNH endonuclease</fullName>
    </recommendedName>
</protein>